<proteinExistence type="predicted"/>
<reference evidence="1" key="1">
    <citation type="submission" date="2019-02" db="EMBL/GenBank/DDBJ databases">
        <authorList>
            <person name="Gruber-Vodicka R. H."/>
            <person name="Seah K. B. B."/>
        </authorList>
    </citation>
    <scope>NUCLEOTIDE SEQUENCE</scope>
    <source>
        <strain evidence="1">BECK_BZ123</strain>
    </source>
</reference>
<name>A0A450Z6T5_9GAMM</name>
<organism evidence="1">
    <name type="scientific">Candidatus Kentrum sp. TC</name>
    <dbReference type="NCBI Taxonomy" id="2126339"/>
    <lineage>
        <taxon>Bacteria</taxon>
        <taxon>Pseudomonadati</taxon>
        <taxon>Pseudomonadota</taxon>
        <taxon>Gammaproteobacteria</taxon>
        <taxon>Candidatus Kentrum</taxon>
    </lineage>
</organism>
<accession>A0A450Z6T5</accession>
<dbReference type="AlphaFoldDB" id="A0A450Z6T5"/>
<protein>
    <submittedName>
        <fullName evidence="1">Uncharacterized protein</fullName>
    </submittedName>
</protein>
<gene>
    <name evidence="1" type="ORF">BECKTC1821D_GA0114238_107916</name>
</gene>
<dbReference type="EMBL" id="CAADFS010000079">
    <property type="protein sequence ID" value="VFK49505.1"/>
    <property type="molecule type" value="Genomic_DNA"/>
</dbReference>
<evidence type="ECO:0000313" key="1">
    <source>
        <dbReference type="EMBL" id="VFK49505.1"/>
    </source>
</evidence>
<sequence length="160" mass="18229">MKKGKAVEPDTAIDRVLQATEHITVMASFIWGFPEESRRDLETTLSHTERLLMESRRTAVNLFQLAPLSGTYYAHPGMLAGFAPEDTSEFVYPGHLPSLEDSPGVVDLIHHHPEIFPAFYAVPTSDFRWKRQRVKEAISDWSAHIEKVHSRKEHAHEEAI</sequence>
<dbReference type="Gene3D" id="3.30.750.200">
    <property type="match status" value="1"/>
</dbReference>